<evidence type="ECO:0000313" key="2">
    <source>
        <dbReference type="Proteomes" id="UP000299102"/>
    </source>
</evidence>
<comment type="caution">
    <text evidence="1">The sequence shown here is derived from an EMBL/GenBank/DDBJ whole genome shotgun (WGS) entry which is preliminary data.</text>
</comment>
<organism evidence="1 2">
    <name type="scientific">Eumeta variegata</name>
    <name type="common">Bagworm moth</name>
    <name type="synonym">Eumeta japonica</name>
    <dbReference type="NCBI Taxonomy" id="151549"/>
    <lineage>
        <taxon>Eukaryota</taxon>
        <taxon>Metazoa</taxon>
        <taxon>Ecdysozoa</taxon>
        <taxon>Arthropoda</taxon>
        <taxon>Hexapoda</taxon>
        <taxon>Insecta</taxon>
        <taxon>Pterygota</taxon>
        <taxon>Neoptera</taxon>
        <taxon>Endopterygota</taxon>
        <taxon>Lepidoptera</taxon>
        <taxon>Glossata</taxon>
        <taxon>Ditrysia</taxon>
        <taxon>Tineoidea</taxon>
        <taxon>Psychidae</taxon>
        <taxon>Oiketicinae</taxon>
        <taxon>Eumeta</taxon>
    </lineage>
</organism>
<sequence>MWRSFGKYINASHFGASVAVVLRLSHVKLVLNIEVDKSTLSIISAHTARNPFSEAIKEEIRSASLRDDGGIDVTITTTNHLKEPPV</sequence>
<protein>
    <submittedName>
        <fullName evidence="1">Uncharacterized protein</fullName>
    </submittedName>
</protein>
<name>A0A4C1YPQ9_EUMVA</name>
<keyword evidence="2" id="KW-1185">Reference proteome</keyword>
<reference evidence="1 2" key="1">
    <citation type="journal article" date="2019" name="Commun. Biol.">
        <title>The bagworm genome reveals a unique fibroin gene that provides high tensile strength.</title>
        <authorList>
            <person name="Kono N."/>
            <person name="Nakamura H."/>
            <person name="Ohtoshi R."/>
            <person name="Tomita M."/>
            <person name="Numata K."/>
            <person name="Arakawa K."/>
        </authorList>
    </citation>
    <scope>NUCLEOTIDE SEQUENCE [LARGE SCALE GENOMIC DNA]</scope>
</reference>
<gene>
    <name evidence="1" type="ORF">EVAR_52997_1</name>
</gene>
<dbReference type="EMBL" id="BGZK01001288">
    <property type="protein sequence ID" value="GBP76355.1"/>
    <property type="molecule type" value="Genomic_DNA"/>
</dbReference>
<dbReference type="Proteomes" id="UP000299102">
    <property type="component" value="Unassembled WGS sequence"/>
</dbReference>
<evidence type="ECO:0000313" key="1">
    <source>
        <dbReference type="EMBL" id="GBP76355.1"/>
    </source>
</evidence>
<accession>A0A4C1YPQ9</accession>
<dbReference type="AlphaFoldDB" id="A0A4C1YPQ9"/>
<proteinExistence type="predicted"/>